<keyword evidence="3" id="KW-1185">Reference proteome</keyword>
<protein>
    <submittedName>
        <fullName evidence="2">Uncharacterized protein</fullName>
    </submittedName>
</protein>
<name>A0AAD5PZQ2_9CRUS</name>
<feature type="compositionally biased region" description="Low complexity" evidence="1">
    <location>
        <begin position="34"/>
        <end position="53"/>
    </location>
</feature>
<gene>
    <name evidence="2" type="ORF">GHT06_011072</name>
</gene>
<dbReference type="AlphaFoldDB" id="A0AAD5PZQ2"/>
<organism evidence="2 3">
    <name type="scientific">Daphnia sinensis</name>
    <dbReference type="NCBI Taxonomy" id="1820382"/>
    <lineage>
        <taxon>Eukaryota</taxon>
        <taxon>Metazoa</taxon>
        <taxon>Ecdysozoa</taxon>
        <taxon>Arthropoda</taxon>
        <taxon>Crustacea</taxon>
        <taxon>Branchiopoda</taxon>
        <taxon>Diplostraca</taxon>
        <taxon>Cladocera</taxon>
        <taxon>Anomopoda</taxon>
        <taxon>Daphniidae</taxon>
        <taxon>Daphnia</taxon>
        <taxon>Daphnia similis group</taxon>
    </lineage>
</organism>
<sequence>MSSFSSCSSPLLLFKSKSFRRPRNTSGSPTRALGSPDGAAAISGGPGPSSTSSECDPPHRLRRVFTTHACRRRPAEVKSLGPIAGHASPIQFRRMTSLMKKPLGIAHSVPLGVPLNFNRLAP</sequence>
<evidence type="ECO:0000256" key="1">
    <source>
        <dbReference type="SAM" id="MobiDB-lite"/>
    </source>
</evidence>
<evidence type="ECO:0000313" key="2">
    <source>
        <dbReference type="EMBL" id="KAI9563608.1"/>
    </source>
</evidence>
<feature type="region of interest" description="Disordered" evidence="1">
    <location>
        <begin position="18"/>
        <end position="59"/>
    </location>
</feature>
<evidence type="ECO:0000313" key="3">
    <source>
        <dbReference type="Proteomes" id="UP000820818"/>
    </source>
</evidence>
<dbReference type="Proteomes" id="UP000820818">
    <property type="component" value="Linkage Group LG2"/>
</dbReference>
<dbReference type="EMBL" id="WJBH02000002">
    <property type="protein sequence ID" value="KAI9563608.1"/>
    <property type="molecule type" value="Genomic_DNA"/>
</dbReference>
<comment type="caution">
    <text evidence="2">The sequence shown here is derived from an EMBL/GenBank/DDBJ whole genome shotgun (WGS) entry which is preliminary data.</text>
</comment>
<reference evidence="2 3" key="1">
    <citation type="submission" date="2022-05" db="EMBL/GenBank/DDBJ databases">
        <title>A multi-omics perspective on studying reproductive biology in Daphnia sinensis.</title>
        <authorList>
            <person name="Jia J."/>
        </authorList>
    </citation>
    <scope>NUCLEOTIDE SEQUENCE [LARGE SCALE GENOMIC DNA]</scope>
    <source>
        <strain evidence="2 3">WSL</strain>
    </source>
</reference>
<proteinExistence type="predicted"/>
<accession>A0AAD5PZQ2</accession>